<evidence type="ECO:0000313" key="1">
    <source>
        <dbReference type="EMBL" id="PKY47822.1"/>
    </source>
</evidence>
<dbReference type="Proteomes" id="UP000234323">
    <property type="component" value="Unassembled WGS sequence"/>
</dbReference>
<gene>
    <name evidence="1" type="ORF">RhiirA4_463193</name>
</gene>
<keyword evidence="2" id="KW-1185">Reference proteome</keyword>
<proteinExistence type="predicted"/>
<name>A0A2I1GMF1_9GLOM</name>
<organism evidence="1 2">
    <name type="scientific">Rhizophagus irregularis</name>
    <dbReference type="NCBI Taxonomy" id="588596"/>
    <lineage>
        <taxon>Eukaryota</taxon>
        <taxon>Fungi</taxon>
        <taxon>Fungi incertae sedis</taxon>
        <taxon>Mucoromycota</taxon>
        <taxon>Glomeromycotina</taxon>
        <taxon>Glomeromycetes</taxon>
        <taxon>Glomerales</taxon>
        <taxon>Glomeraceae</taxon>
        <taxon>Rhizophagus</taxon>
    </lineage>
</organism>
<protein>
    <submittedName>
        <fullName evidence="1">Uncharacterized protein</fullName>
    </submittedName>
</protein>
<comment type="caution">
    <text evidence="1">The sequence shown here is derived from an EMBL/GenBank/DDBJ whole genome shotgun (WGS) entry which is preliminary data.</text>
</comment>
<reference evidence="1 2" key="1">
    <citation type="submission" date="2015-10" db="EMBL/GenBank/DDBJ databases">
        <title>Genome analyses suggest a sexual origin of heterokaryosis in a supposedly ancient asexual fungus.</title>
        <authorList>
            <person name="Ropars J."/>
            <person name="Sedzielewska K."/>
            <person name="Noel J."/>
            <person name="Charron P."/>
            <person name="Farinelli L."/>
            <person name="Marton T."/>
            <person name="Kruger M."/>
            <person name="Pelin A."/>
            <person name="Brachmann A."/>
            <person name="Corradi N."/>
        </authorList>
    </citation>
    <scope>NUCLEOTIDE SEQUENCE [LARGE SCALE GENOMIC DNA]</scope>
    <source>
        <strain evidence="1 2">A4</strain>
    </source>
</reference>
<evidence type="ECO:0000313" key="2">
    <source>
        <dbReference type="Proteomes" id="UP000234323"/>
    </source>
</evidence>
<dbReference type="AlphaFoldDB" id="A0A2I1GMF1"/>
<dbReference type="EMBL" id="LLXI01000581">
    <property type="protein sequence ID" value="PKY47822.1"/>
    <property type="molecule type" value="Genomic_DNA"/>
</dbReference>
<sequence length="69" mass="8395">MNSHSAYNELTEDIFFNHTFDKDDFAMIRTFKENSTFSKKRVITKENYDIITMRPIDSKNDHQNWITRF</sequence>
<accession>A0A2I1GMF1</accession>